<dbReference type="KEGG" id="care:LT85_0468"/>
<dbReference type="InterPro" id="IPR005467">
    <property type="entry name" value="His_kinase_dom"/>
</dbReference>
<protein>
    <recommendedName>
        <fullName evidence="3">histidine kinase</fullName>
        <ecNumber evidence="3">2.7.13.3</ecNumber>
    </recommendedName>
</protein>
<dbReference type="PRINTS" id="PR00344">
    <property type="entry name" value="BCTRLSENSOR"/>
</dbReference>
<dbReference type="InterPro" id="IPR036890">
    <property type="entry name" value="HATPase_C_sf"/>
</dbReference>
<name>A0A0A1F4I1_9BURK</name>
<dbReference type="AlphaFoldDB" id="A0A0A1F4I1"/>
<accession>A0A0A1F4I1</accession>
<reference evidence="13" key="1">
    <citation type="journal article" date="2014" name="Soil Biol. Biochem.">
        <title>Structure and function of bacterial communities in ageing soils: Insights from the Mendocino ecological staircase.</title>
        <authorList>
            <person name="Uroz S."/>
            <person name="Tech J.J."/>
            <person name="Sawaya N.A."/>
            <person name="Frey-Klett P."/>
            <person name="Leveau J.H.J."/>
        </authorList>
    </citation>
    <scope>NUCLEOTIDE SEQUENCE [LARGE SCALE GENOMIC DNA]</scope>
    <source>
        <strain evidence="13">Cal35</strain>
    </source>
</reference>
<dbReference type="SUPFAM" id="SSF55874">
    <property type="entry name" value="ATPase domain of HSP90 chaperone/DNA topoisomerase II/histidine kinase"/>
    <property type="match status" value="1"/>
</dbReference>
<dbReference type="EMBL" id="CP009962">
    <property type="protein sequence ID" value="AIY39628.1"/>
    <property type="molecule type" value="Genomic_DNA"/>
</dbReference>
<keyword evidence="7 12" id="KW-0418">Kinase</keyword>
<evidence type="ECO:0000256" key="6">
    <source>
        <dbReference type="ARBA" id="ARBA00022692"/>
    </source>
</evidence>
<dbReference type="Pfam" id="PF02518">
    <property type="entry name" value="HATPase_c"/>
    <property type="match status" value="1"/>
</dbReference>
<comment type="catalytic activity">
    <reaction evidence="1">
        <text>ATP + protein L-histidine = ADP + protein N-phospho-L-histidine.</text>
        <dbReference type="EC" id="2.7.13.3"/>
    </reaction>
</comment>
<evidence type="ECO:0000313" key="12">
    <source>
        <dbReference type="EMBL" id="AIY39628.1"/>
    </source>
</evidence>
<dbReference type="SUPFAM" id="SSF47384">
    <property type="entry name" value="Homodimeric domain of signal transducing histidine kinase"/>
    <property type="match status" value="1"/>
</dbReference>
<dbReference type="InterPro" id="IPR036097">
    <property type="entry name" value="HisK_dim/P_sf"/>
</dbReference>
<dbReference type="Gene3D" id="3.30.565.10">
    <property type="entry name" value="Histidine kinase-like ATPase, C-terminal domain"/>
    <property type="match status" value="1"/>
</dbReference>
<evidence type="ECO:0000256" key="3">
    <source>
        <dbReference type="ARBA" id="ARBA00012438"/>
    </source>
</evidence>
<evidence type="ECO:0000256" key="9">
    <source>
        <dbReference type="ARBA" id="ARBA00023012"/>
    </source>
</evidence>
<evidence type="ECO:0000259" key="11">
    <source>
        <dbReference type="PROSITE" id="PS50109"/>
    </source>
</evidence>
<sequence>MLAAITHDLQTPLTRLRLRLEKISDVELHRKFAQDLAMMQTMVREGLDLARSMDSTEAMQKLDIDSLLDSICADATDARQDVTLAGRTGASIKAQPNTLRRCINNVLDNAVKYGHHARVHAMREGNDIVIKIRDGGQGIPADQLETVFDAFSRLETSRSRETGGTGLGLTIARNIAENHDGTLQLMNHPDGGLEAILRLPALR</sequence>
<keyword evidence="13" id="KW-1185">Reference proteome</keyword>
<comment type="subcellular location">
    <subcellularLocation>
        <location evidence="2">Cell inner membrane</location>
        <topology evidence="2">Multi-pass membrane protein</topology>
    </subcellularLocation>
</comment>
<dbReference type="HOGENOM" id="CLU_000445_89_27_4"/>
<evidence type="ECO:0000256" key="7">
    <source>
        <dbReference type="ARBA" id="ARBA00022777"/>
    </source>
</evidence>
<dbReference type="Gene3D" id="1.10.287.130">
    <property type="match status" value="1"/>
</dbReference>
<keyword evidence="4" id="KW-1003">Cell membrane</keyword>
<gene>
    <name evidence="12" type="ORF">LT85_0468</name>
</gene>
<dbReference type="PROSITE" id="PS50109">
    <property type="entry name" value="HIS_KIN"/>
    <property type="match status" value="1"/>
</dbReference>
<dbReference type="GO" id="GO:0000155">
    <property type="term" value="F:phosphorelay sensor kinase activity"/>
    <property type="evidence" value="ECO:0007669"/>
    <property type="project" value="InterPro"/>
</dbReference>
<dbReference type="PANTHER" id="PTHR44936">
    <property type="entry name" value="SENSOR PROTEIN CREC"/>
    <property type="match status" value="1"/>
</dbReference>
<evidence type="ECO:0000256" key="10">
    <source>
        <dbReference type="ARBA" id="ARBA00023136"/>
    </source>
</evidence>
<dbReference type="GO" id="GO:0005886">
    <property type="term" value="C:plasma membrane"/>
    <property type="evidence" value="ECO:0007669"/>
    <property type="project" value="UniProtKB-SubCell"/>
</dbReference>
<organism evidence="12 13">
    <name type="scientific">Collimonas arenae</name>
    <dbReference type="NCBI Taxonomy" id="279058"/>
    <lineage>
        <taxon>Bacteria</taxon>
        <taxon>Pseudomonadati</taxon>
        <taxon>Pseudomonadota</taxon>
        <taxon>Betaproteobacteria</taxon>
        <taxon>Burkholderiales</taxon>
        <taxon>Oxalobacteraceae</taxon>
        <taxon>Collimonas</taxon>
    </lineage>
</organism>
<evidence type="ECO:0000256" key="8">
    <source>
        <dbReference type="ARBA" id="ARBA00022989"/>
    </source>
</evidence>
<proteinExistence type="predicted"/>
<evidence type="ECO:0000256" key="5">
    <source>
        <dbReference type="ARBA" id="ARBA00022679"/>
    </source>
</evidence>
<keyword evidence="6" id="KW-0812">Transmembrane</keyword>
<dbReference type="InterPro" id="IPR004358">
    <property type="entry name" value="Sig_transdc_His_kin-like_C"/>
</dbReference>
<dbReference type="EC" id="2.7.13.3" evidence="3"/>
<keyword evidence="8" id="KW-1133">Transmembrane helix</keyword>
<feature type="domain" description="Histidine kinase" evidence="11">
    <location>
        <begin position="4"/>
        <end position="203"/>
    </location>
</feature>
<keyword evidence="10" id="KW-0472">Membrane</keyword>
<evidence type="ECO:0000256" key="1">
    <source>
        <dbReference type="ARBA" id="ARBA00000085"/>
    </source>
</evidence>
<keyword evidence="4" id="KW-0997">Cell inner membrane</keyword>
<dbReference type="InterPro" id="IPR050980">
    <property type="entry name" value="2C_sensor_his_kinase"/>
</dbReference>
<keyword evidence="9" id="KW-0902">Two-component regulatory system</keyword>
<keyword evidence="5" id="KW-0808">Transferase</keyword>
<dbReference type="SMART" id="SM00387">
    <property type="entry name" value="HATPase_c"/>
    <property type="match status" value="1"/>
</dbReference>
<dbReference type="PANTHER" id="PTHR44936:SF5">
    <property type="entry name" value="SENSOR HISTIDINE KINASE ENVZ"/>
    <property type="match status" value="1"/>
</dbReference>
<evidence type="ECO:0000256" key="4">
    <source>
        <dbReference type="ARBA" id="ARBA00022519"/>
    </source>
</evidence>
<evidence type="ECO:0000256" key="2">
    <source>
        <dbReference type="ARBA" id="ARBA00004429"/>
    </source>
</evidence>
<dbReference type="STRING" id="279058.LT85_0468"/>
<dbReference type="Proteomes" id="UP000030302">
    <property type="component" value="Chromosome"/>
</dbReference>
<dbReference type="InterPro" id="IPR003594">
    <property type="entry name" value="HATPase_dom"/>
</dbReference>
<evidence type="ECO:0000313" key="13">
    <source>
        <dbReference type="Proteomes" id="UP000030302"/>
    </source>
</evidence>